<keyword evidence="6" id="KW-1185">Reference proteome</keyword>
<feature type="compositionally biased region" description="Basic and acidic residues" evidence="4">
    <location>
        <begin position="25"/>
        <end position="65"/>
    </location>
</feature>
<evidence type="ECO:0000256" key="1">
    <source>
        <dbReference type="ARBA" id="ARBA00004123"/>
    </source>
</evidence>
<evidence type="ECO:0000256" key="4">
    <source>
        <dbReference type="SAM" id="MobiDB-lite"/>
    </source>
</evidence>
<dbReference type="Gene3D" id="1.25.40.10">
    <property type="entry name" value="Tetratricopeptide repeat domain"/>
    <property type="match status" value="1"/>
</dbReference>
<comment type="caution">
    <text evidence="5">The sequence shown here is derived from an EMBL/GenBank/DDBJ whole genome shotgun (WGS) entry which is preliminary data.</text>
</comment>
<evidence type="ECO:0000256" key="3">
    <source>
        <dbReference type="ARBA" id="ARBA00023242"/>
    </source>
</evidence>
<feature type="compositionally biased region" description="Basic and acidic residues" evidence="4">
    <location>
        <begin position="83"/>
        <end position="95"/>
    </location>
</feature>
<sequence>MSIPSFTSFPTFEPEYPKQSSTSESRLEKRKRDESHKSSASSKRKDRDRDRGRETSRERHREKDKDRHKKRDKDKHKERSRKLRGDDSRDQRLEDVPSNVDETYRMFFSDRKPDRLNIQYGSIHAGDIPKYRLIYGGRYAIGLPRGLTLYRAGKGVEVCVKSRNNKLSSITDSRTRSLLALPPNRRVIQSDENGKYTEVDGFIRLPTRRGKSSPEDTYRSILEANPGDSTGSESDSSAGSSDEGGSDDEVGGDKLPETSQQAQLRTLEERLAEDKGEVGTWLELLDATLSSIPITSKNATKARCDITVALLERAIKSHSTCHASPILRIKYLKAGEEVWSPAQLKEQWEAALGLGDVALWLEWLEWRMRHRRDGLDGLVEDVTRLLSSPPFQGETADVELARLRAFWRTLVAIQSAGFAERAMAMLQAQLEVAFHLPSALETSPFSYQMDELEEFWEGESLRTLEDGAKGWDRWFDNFRPDSDATAVSPQKPLEIRDLDPYRQWAFQEAAEDVISSFPSRAPPEAEGVDPYSMVLFSDIRPLLVPLTTPQAKQALRLLTLTFLGIPLPGLSQVFSGHVGDANWDDRWSMGSARRIASIVPNGTERRDIVGESIAGAIIANEKEYRDAFGPIKQWGYGALSPLDIWMKGTKARTFFWDSGDIEGVDTKLVLRAFSQLRQGEGDFEWDLLALAFEAALNVKSSLKLSKAFLSVPRHALEYWNAHAQLERINGRPDAARKVYQTVLADTQSPSPQAGVSAMWWSWAEMEWLSGKGDQAMYVVLRSVGVESTTGVGVLRAKRALSDAAAMAAGWRDKQNWTKLRALFELLNGVDMAEVLTIFDAQLASLQHGQVAHESLTMASLLFVYNYRVVIKAPMPPVLLRERAEHALEEYPSNSIILGVFLEGEKGQGVWGKVRGMLGASNGKVKDVARRVEEVWVAGWEKGRWPEEIERTRSGLAAAVEHERTRGSPIIWRLYLEFEIKAGQHRTAKKLLFRAIGECPLVKELYLLAFGPLRAVFDGRELQSLADLMAERGLRLHRGLDEVVDIVAENKEAVDNEEDEDEIEHNARELRRLMPY</sequence>
<evidence type="ECO:0000256" key="2">
    <source>
        <dbReference type="ARBA" id="ARBA00009265"/>
    </source>
</evidence>
<accession>A0A8H5F4J7</accession>
<name>A0A8H5F4J7_9AGAR</name>
<reference evidence="5 6" key="1">
    <citation type="journal article" date="2020" name="ISME J.">
        <title>Uncovering the hidden diversity of litter-decomposition mechanisms in mushroom-forming fungi.</title>
        <authorList>
            <person name="Floudas D."/>
            <person name="Bentzer J."/>
            <person name="Ahren D."/>
            <person name="Johansson T."/>
            <person name="Persson P."/>
            <person name="Tunlid A."/>
        </authorList>
    </citation>
    <scope>NUCLEOTIDE SEQUENCE [LARGE SCALE GENOMIC DNA]</scope>
    <source>
        <strain evidence="5 6">CBS 175.51</strain>
    </source>
</reference>
<dbReference type="OrthoDB" id="297219at2759"/>
<dbReference type="PANTHER" id="PTHR13471:SF0">
    <property type="entry name" value="NUCLEAR EXOSOME REGULATOR NRDE2"/>
    <property type="match status" value="1"/>
</dbReference>
<keyword evidence="3" id="KW-0539">Nucleus</keyword>
<organism evidence="5 6">
    <name type="scientific">Ephemerocybe angulata</name>
    <dbReference type="NCBI Taxonomy" id="980116"/>
    <lineage>
        <taxon>Eukaryota</taxon>
        <taxon>Fungi</taxon>
        <taxon>Dikarya</taxon>
        <taxon>Basidiomycota</taxon>
        <taxon>Agaricomycotina</taxon>
        <taxon>Agaricomycetes</taxon>
        <taxon>Agaricomycetidae</taxon>
        <taxon>Agaricales</taxon>
        <taxon>Agaricineae</taxon>
        <taxon>Psathyrellaceae</taxon>
        <taxon>Ephemerocybe</taxon>
    </lineage>
</organism>
<dbReference type="Pfam" id="PF08424">
    <property type="entry name" value="NRDE-2"/>
    <property type="match status" value="1"/>
</dbReference>
<proteinExistence type="inferred from homology"/>
<comment type="subcellular location">
    <subcellularLocation>
        <location evidence="1">Nucleus</location>
    </subcellularLocation>
</comment>
<feature type="compositionally biased region" description="Basic residues" evidence="4">
    <location>
        <begin position="66"/>
        <end position="82"/>
    </location>
</feature>
<evidence type="ECO:0000313" key="5">
    <source>
        <dbReference type="EMBL" id="KAF5323575.1"/>
    </source>
</evidence>
<feature type="region of interest" description="Disordered" evidence="4">
    <location>
        <begin position="206"/>
        <end position="261"/>
    </location>
</feature>
<comment type="similarity">
    <text evidence="2">Belongs to the NRDE2 family.</text>
</comment>
<dbReference type="InterPro" id="IPR013633">
    <property type="entry name" value="NRDE-2"/>
</dbReference>
<gene>
    <name evidence="5" type="ORF">D9611_005785</name>
</gene>
<dbReference type="GO" id="GO:0031048">
    <property type="term" value="P:regulatory ncRNA-mediated heterochromatin formation"/>
    <property type="evidence" value="ECO:0007669"/>
    <property type="project" value="TreeGrafter"/>
</dbReference>
<dbReference type="AlphaFoldDB" id="A0A8H5F4J7"/>
<feature type="compositionally biased region" description="Polar residues" evidence="4">
    <location>
        <begin position="1"/>
        <end position="10"/>
    </location>
</feature>
<dbReference type="Proteomes" id="UP000541558">
    <property type="component" value="Unassembled WGS sequence"/>
</dbReference>
<dbReference type="PANTHER" id="PTHR13471">
    <property type="entry name" value="TETRATRICOPEPTIDE-LIKE HELICAL"/>
    <property type="match status" value="1"/>
</dbReference>
<dbReference type="EMBL" id="JAACJK010000166">
    <property type="protein sequence ID" value="KAF5323575.1"/>
    <property type="molecule type" value="Genomic_DNA"/>
</dbReference>
<protein>
    <submittedName>
        <fullName evidence="5">Uncharacterized protein</fullName>
    </submittedName>
</protein>
<dbReference type="SUPFAM" id="SSF48452">
    <property type="entry name" value="TPR-like"/>
    <property type="match status" value="1"/>
</dbReference>
<dbReference type="InterPro" id="IPR011990">
    <property type="entry name" value="TPR-like_helical_dom_sf"/>
</dbReference>
<feature type="compositionally biased region" description="Low complexity" evidence="4">
    <location>
        <begin position="227"/>
        <end position="243"/>
    </location>
</feature>
<dbReference type="GO" id="GO:1902369">
    <property type="term" value="P:negative regulation of RNA catabolic process"/>
    <property type="evidence" value="ECO:0007669"/>
    <property type="project" value="TreeGrafter"/>
</dbReference>
<dbReference type="GO" id="GO:0071013">
    <property type="term" value="C:catalytic step 2 spliceosome"/>
    <property type="evidence" value="ECO:0007669"/>
    <property type="project" value="TreeGrafter"/>
</dbReference>
<feature type="region of interest" description="Disordered" evidence="4">
    <location>
        <begin position="1"/>
        <end position="97"/>
    </location>
</feature>
<evidence type="ECO:0000313" key="6">
    <source>
        <dbReference type="Proteomes" id="UP000541558"/>
    </source>
</evidence>